<evidence type="ECO:0000313" key="3">
    <source>
        <dbReference type="Proteomes" id="UP000235786"/>
    </source>
</evidence>
<feature type="compositionally biased region" description="Polar residues" evidence="1">
    <location>
        <begin position="53"/>
        <end position="63"/>
    </location>
</feature>
<dbReference type="Proteomes" id="UP000235786">
    <property type="component" value="Unassembled WGS sequence"/>
</dbReference>
<feature type="region of interest" description="Disordered" evidence="1">
    <location>
        <begin position="1"/>
        <end position="63"/>
    </location>
</feature>
<evidence type="ECO:0000313" key="2">
    <source>
        <dbReference type="EMBL" id="PMD32094.1"/>
    </source>
</evidence>
<keyword evidence="2" id="KW-0808">Transferase</keyword>
<reference evidence="2 3" key="1">
    <citation type="submission" date="2016-04" db="EMBL/GenBank/DDBJ databases">
        <title>A degradative enzymes factory behind the ericoid mycorrhizal symbiosis.</title>
        <authorList>
            <consortium name="DOE Joint Genome Institute"/>
            <person name="Martino E."/>
            <person name="Morin E."/>
            <person name="Grelet G."/>
            <person name="Kuo A."/>
            <person name="Kohler A."/>
            <person name="Daghino S."/>
            <person name="Barry K."/>
            <person name="Choi C."/>
            <person name="Cichocki N."/>
            <person name="Clum A."/>
            <person name="Copeland A."/>
            <person name="Hainaut M."/>
            <person name="Haridas S."/>
            <person name="Labutti K."/>
            <person name="Lindquist E."/>
            <person name="Lipzen A."/>
            <person name="Khouja H.-R."/>
            <person name="Murat C."/>
            <person name="Ohm R."/>
            <person name="Olson A."/>
            <person name="Spatafora J."/>
            <person name="Veneault-Fourrey C."/>
            <person name="Henrissat B."/>
            <person name="Grigoriev I."/>
            <person name="Martin F."/>
            <person name="Perotto S."/>
        </authorList>
    </citation>
    <scope>NUCLEOTIDE SEQUENCE [LARGE SCALE GENOMIC DNA]</scope>
    <source>
        <strain evidence="2 3">F</strain>
    </source>
</reference>
<keyword evidence="2" id="KW-0489">Methyltransferase</keyword>
<feature type="compositionally biased region" description="Polar residues" evidence="1">
    <location>
        <begin position="16"/>
        <end position="28"/>
    </location>
</feature>
<dbReference type="PANTHER" id="PTHR43591">
    <property type="entry name" value="METHYLTRANSFERASE"/>
    <property type="match status" value="1"/>
</dbReference>
<dbReference type="PANTHER" id="PTHR43591:SF31">
    <property type="entry name" value="LAEA-LIKE, PUTATIVE (AFU_ORTHOLOGUE AFUA_8G01930)-RELATED"/>
    <property type="match status" value="1"/>
</dbReference>
<protein>
    <submittedName>
        <fullName evidence="2">S-adenosyl-L-methionine-dependent methyltransferase</fullName>
    </submittedName>
</protein>
<evidence type="ECO:0000256" key="1">
    <source>
        <dbReference type="SAM" id="MobiDB-lite"/>
    </source>
</evidence>
<accession>A0A2J6R0P9</accession>
<dbReference type="InterPro" id="IPR029063">
    <property type="entry name" value="SAM-dependent_MTases_sf"/>
</dbReference>
<keyword evidence="3" id="KW-1185">Reference proteome</keyword>
<dbReference type="Gene3D" id="3.40.50.150">
    <property type="entry name" value="Vaccinia Virus protein VP39"/>
    <property type="match status" value="1"/>
</dbReference>
<dbReference type="OrthoDB" id="184880at2759"/>
<dbReference type="CDD" id="cd02440">
    <property type="entry name" value="AdoMet_MTases"/>
    <property type="match status" value="1"/>
</dbReference>
<dbReference type="SUPFAM" id="SSF53335">
    <property type="entry name" value="S-adenosyl-L-methionine-dependent methyltransferases"/>
    <property type="match status" value="1"/>
</dbReference>
<dbReference type="Pfam" id="PF13489">
    <property type="entry name" value="Methyltransf_23"/>
    <property type="match status" value="1"/>
</dbReference>
<dbReference type="AlphaFoldDB" id="A0A2J6R0P9"/>
<dbReference type="EMBL" id="KZ613960">
    <property type="protein sequence ID" value="PMD32094.1"/>
    <property type="molecule type" value="Genomic_DNA"/>
</dbReference>
<dbReference type="GO" id="GO:0032259">
    <property type="term" value="P:methylation"/>
    <property type="evidence" value="ECO:0007669"/>
    <property type="project" value="UniProtKB-KW"/>
</dbReference>
<dbReference type="GO" id="GO:0008168">
    <property type="term" value="F:methyltransferase activity"/>
    <property type="evidence" value="ECO:0007669"/>
    <property type="project" value="UniProtKB-KW"/>
</dbReference>
<name>A0A2J6R0P9_HYAVF</name>
<dbReference type="STRING" id="1149755.A0A2J6R0P9"/>
<gene>
    <name evidence="2" type="ORF">L207DRAFT_558407</name>
</gene>
<sequence length="355" mass="39102">MASNESPAHEEGLAPETSSPGPLTSNPHIDNIPAAALEAGDDTETDDGYSSGDAGSTTTSLSSSIRAHVWENGRRYNKFREGQYALPNDEGEQAREDMKHAMTLMLCNGALHFAPIGENPQNIIDLGTGTGIWALDMADKYPSALVEGIDLSPIQPLWVAPNTKFIVDDVEDSWTYPPNHFDLVHLRVLVAHIKDIPKLFEQSFKHIKPGGWLEIHDHENIPYCDDGSMPPDYAPKEMLLMVAEALASIGKDTTAILTADEKLLAAGFTNVTHRVFKLPVGPWPKGKPQKLLGLYWRTAIFDGLQGIAMGTFGRAKKWSPEEIEVYLVGVRKALMDPSIHTYWPYHIITAQKPLS</sequence>
<organism evidence="2 3">
    <name type="scientific">Hyaloscypha variabilis (strain UAMH 11265 / GT02V1 / F)</name>
    <name type="common">Meliniomyces variabilis</name>
    <dbReference type="NCBI Taxonomy" id="1149755"/>
    <lineage>
        <taxon>Eukaryota</taxon>
        <taxon>Fungi</taxon>
        <taxon>Dikarya</taxon>
        <taxon>Ascomycota</taxon>
        <taxon>Pezizomycotina</taxon>
        <taxon>Leotiomycetes</taxon>
        <taxon>Helotiales</taxon>
        <taxon>Hyaloscyphaceae</taxon>
        <taxon>Hyaloscypha</taxon>
        <taxon>Hyaloscypha variabilis</taxon>
    </lineage>
</organism>
<proteinExistence type="predicted"/>